<gene>
    <name evidence="1" type="ORF">DSM19430T_23980</name>
</gene>
<evidence type="ECO:0000313" key="2">
    <source>
        <dbReference type="Proteomes" id="UP000503820"/>
    </source>
</evidence>
<sequence>MIHPSVEFEIEPNQDLTDEIQSDFNEARSIVQNSPRGAALLRLCIQKLCIQLGENGKNINSDI</sequence>
<evidence type="ECO:0000313" key="1">
    <source>
        <dbReference type="EMBL" id="GFM37714.1"/>
    </source>
</evidence>
<organism evidence="1 2">
    <name type="scientific">Desulfovibrio psychrotolerans</name>
    <dbReference type="NCBI Taxonomy" id="415242"/>
    <lineage>
        <taxon>Bacteria</taxon>
        <taxon>Pseudomonadati</taxon>
        <taxon>Thermodesulfobacteriota</taxon>
        <taxon>Desulfovibrionia</taxon>
        <taxon>Desulfovibrionales</taxon>
        <taxon>Desulfovibrionaceae</taxon>
        <taxon>Desulfovibrio</taxon>
    </lineage>
</organism>
<keyword evidence="2" id="KW-1185">Reference proteome</keyword>
<reference evidence="1 2" key="1">
    <citation type="submission" date="2020-05" db="EMBL/GenBank/DDBJ databases">
        <title>Draft genome sequence of Desulfovibrio psychrotolerans JS1T.</title>
        <authorList>
            <person name="Ueno A."/>
            <person name="Tamazawa S."/>
            <person name="Tamamura S."/>
            <person name="Murakami T."/>
            <person name="Kiyama T."/>
            <person name="Inomata H."/>
            <person name="Amano Y."/>
            <person name="Miyakawa K."/>
            <person name="Tamaki H."/>
            <person name="Naganuma T."/>
            <person name="Kaneko K."/>
        </authorList>
    </citation>
    <scope>NUCLEOTIDE SEQUENCE [LARGE SCALE GENOMIC DNA]</scope>
    <source>
        <strain evidence="1 2">JS1</strain>
    </source>
</reference>
<accession>A0A7J0BXJ2</accession>
<dbReference type="EMBL" id="BLVP01000009">
    <property type="protein sequence ID" value="GFM37714.1"/>
    <property type="molecule type" value="Genomic_DNA"/>
</dbReference>
<protein>
    <submittedName>
        <fullName evidence="1">Uncharacterized protein</fullName>
    </submittedName>
</protein>
<name>A0A7J0BXJ2_9BACT</name>
<dbReference type="Proteomes" id="UP000503820">
    <property type="component" value="Unassembled WGS sequence"/>
</dbReference>
<proteinExistence type="predicted"/>
<dbReference type="AlphaFoldDB" id="A0A7J0BXJ2"/>
<comment type="caution">
    <text evidence="1">The sequence shown here is derived from an EMBL/GenBank/DDBJ whole genome shotgun (WGS) entry which is preliminary data.</text>
</comment>